<dbReference type="GeneID" id="136803592"/>
<dbReference type="PANTHER" id="PTHR11132">
    <property type="entry name" value="SOLUTE CARRIER FAMILY 35"/>
    <property type="match status" value="1"/>
</dbReference>
<keyword evidence="3 6" id="KW-1133">Transmembrane helix</keyword>
<evidence type="ECO:0000256" key="3">
    <source>
        <dbReference type="ARBA" id="ARBA00022989"/>
    </source>
</evidence>
<feature type="domain" description="Sugar phosphate transporter" evidence="7">
    <location>
        <begin position="88"/>
        <end position="381"/>
    </location>
</feature>
<protein>
    <recommendedName>
        <fullName evidence="7">Sugar phosphate transporter domain-containing protein</fullName>
    </recommendedName>
</protein>
<evidence type="ECO:0000313" key="9">
    <source>
        <dbReference type="Proteomes" id="UP000594262"/>
    </source>
</evidence>
<evidence type="ECO:0000259" key="7">
    <source>
        <dbReference type="Pfam" id="PF03151"/>
    </source>
</evidence>
<dbReference type="Pfam" id="PF03151">
    <property type="entry name" value="TPT"/>
    <property type="match status" value="1"/>
</dbReference>
<evidence type="ECO:0000256" key="1">
    <source>
        <dbReference type="ARBA" id="ARBA00004141"/>
    </source>
</evidence>
<dbReference type="AlphaFoldDB" id="A0A7M5WZG0"/>
<name>A0A7M5WZG0_9CNID</name>
<feature type="region of interest" description="Disordered" evidence="5">
    <location>
        <begin position="1"/>
        <end position="29"/>
    </location>
</feature>
<feature type="transmembrane region" description="Helical" evidence="6">
    <location>
        <begin position="193"/>
        <end position="210"/>
    </location>
</feature>
<feature type="transmembrane region" description="Helical" evidence="6">
    <location>
        <begin position="277"/>
        <end position="297"/>
    </location>
</feature>
<evidence type="ECO:0000256" key="4">
    <source>
        <dbReference type="ARBA" id="ARBA00023136"/>
    </source>
</evidence>
<dbReference type="InterPro" id="IPR004853">
    <property type="entry name" value="Sugar_P_trans_dom"/>
</dbReference>
<feature type="transmembrane region" description="Helical" evidence="6">
    <location>
        <begin position="125"/>
        <end position="146"/>
    </location>
</feature>
<dbReference type="InterPro" id="IPR050186">
    <property type="entry name" value="TPT_transporter"/>
</dbReference>
<feature type="transmembrane region" description="Helical" evidence="6">
    <location>
        <begin position="351"/>
        <end position="381"/>
    </location>
</feature>
<keyword evidence="4 6" id="KW-0472">Membrane</keyword>
<reference evidence="8" key="1">
    <citation type="submission" date="2021-01" db="UniProtKB">
        <authorList>
            <consortium name="EnsemblMetazoa"/>
        </authorList>
    </citation>
    <scope>IDENTIFICATION</scope>
</reference>
<evidence type="ECO:0000256" key="6">
    <source>
        <dbReference type="SAM" id="Phobius"/>
    </source>
</evidence>
<feature type="transmembrane region" description="Helical" evidence="6">
    <location>
        <begin position="217"/>
        <end position="235"/>
    </location>
</feature>
<feature type="transmembrane region" description="Helical" evidence="6">
    <location>
        <begin position="309"/>
        <end position="331"/>
    </location>
</feature>
<dbReference type="OrthoDB" id="6418713at2759"/>
<dbReference type="Proteomes" id="UP000594262">
    <property type="component" value="Unplaced"/>
</dbReference>
<evidence type="ECO:0000256" key="2">
    <source>
        <dbReference type="ARBA" id="ARBA00022692"/>
    </source>
</evidence>
<feature type="transmembrane region" description="Helical" evidence="6">
    <location>
        <begin position="167"/>
        <end position="187"/>
    </location>
</feature>
<keyword evidence="2 6" id="KW-0812">Transmembrane</keyword>
<accession>A0A7M5WZG0</accession>
<sequence length="413" mass="46980">MSNNDKNHTTNPHDTVISKNVEGGLESPSDKHARIYSSDHLNEVVPHQTDEIILEREKSNTRRHVHRAQSFDKENAQKALFTPVFMKQCIVMSLWFFTSFASIVLNKYLLSTLDVDASLLGACQIVMTTFFGSIVMYVPYICNLTSRKRHKKMENFNRFQFYKTMSILGWLRCGAVICSVIGLKYVAVSFSETIKSSAPLFTALFAYFLLKEYSGIYVNLSLMPIMFGLAISTYTELSFNMTGFLAACTNNILDCIQNVFSKKLLCGDDMKFSPLELQFYTSVAATVVQVPLWFFFIDLTTKWETTDSYVASMLLFNGVVFYLQSLFAYSLMSLISPVTFSVSNTVKRAGLIWFSILVFGNKVTLLNLFGTVLVVAGVFLYQRARMMEQHKRDQMIVEEKLNHGNKEKGKLLI</sequence>
<organism evidence="8 9">
    <name type="scientific">Clytia hemisphaerica</name>
    <dbReference type="NCBI Taxonomy" id="252671"/>
    <lineage>
        <taxon>Eukaryota</taxon>
        <taxon>Metazoa</taxon>
        <taxon>Cnidaria</taxon>
        <taxon>Hydrozoa</taxon>
        <taxon>Hydroidolina</taxon>
        <taxon>Leptothecata</taxon>
        <taxon>Obeliida</taxon>
        <taxon>Clytiidae</taxon>
        <taxon>Clytia</taxon>
    </lineage>
</organism>
<dbReference type="SUPFAM" id="SSF103481">
    <property type="entry name" value="Multidrug resistance efflux transporter EmrE"/>
    <property type="match status" value="2"/>
</dbReference>
<keyword evidence="9" id="KW-1185">Reference proteome</keyword>
<comment type="subcellular location">
    <subcellularLocation>
        <location evidence="1">Membrane</location>
        <topology evidence="1">Multi-pass membrane protein</topology>
    </subcellularLocation>
</comment>
<dbReference type="GO" id="GO:0016020">
    <property type="term" value="C:membrane"/>
    <property type="evidence" value="ECO:0007669"/>
    <property type="project" value="UniProtKB-SubCell"/>
</dbReference>
<feature type="transmembrane region" description="Helical" evidence="6">
    <location>
        <begin position="84"/>
        <end position="105"/>
    </location>
</feature>
<dbReference type="EnsemblMetazoa" id="CLYHEMT015368.1">
    <property type="protein sequence ID" value="CLYHEMP015368.1"/>
    <property type="gene ID" value="CLYHEMG015368"/>
</dbReference>
<proteinExistence type="predicted"/>
<evidence type="ECO:0000313" key="8">
    <source>
        <dbReference type="EnsemblMetazoa" id="CLYHEMP015368.1"/>
    </source>
</evidence>
<dbReference type="RefSeq" id="XP_066916419.1">
    <property type="nucleotide sequence ID" value="XM_067060318.1"/>
</dbReference>
<evidence type="ECO:0000256" key="5">
    <source>
        <dbReference type="SAM" id="MobiDB-lite"/>
    </source>
</evidence>
<dbReference type="InterPro" id="IPR037185">
    <property type="entry name" value="EmrE-like"/>
</dbReference>